<evidence type="ECO:0000259" key="2">
    <source>
        <dbReference type="Pfam" id="PF09321"/>
    </source>
</evidence>
<protein>
    <recommendedName>
        <fullName evidence="2">DUF1978 domain-containing protein</fullName>
    </recommendedName>
</protein>
<feature type="transmembrane region" description="Helical" evidence="1">
    <location>
        <begin position="51"/>
        <end position="74"/>
    </location>
</feature>
<proteinExistence type="predicted"/>
<name>A0A0F7XAJ0_CHLPN</name>
<feature type="transmembrane region" description="Helical" evidence="1">
    <location>
        <begin position="23"/>
        <end position="45"/>
    </location>
</feature>
<evidence type="ECO:0000256" key="1">
    <source>
        <dbReference type="SAM" id="Phobius"/>
    </source>
</evidence>
<reference evidence="3" key="1">
    <citation type="submission" date="2015-05" db="EMBL/GenBank/DDBJ databases">
        <authorList>
            <person name="Rattei Thomas"/>
        </authorList>
    </citation>
    <scope>NUCLEOTIDE SEQUENCE</scope>
    <source>
        <strain evidence="3">DC9</strain>
    </source>
</reference>
<dbReference type="Pfam" id="PF09321">
    <property type="entry name" value="DUF1978"/>
    <property type="match status" value="1"/>
</dbReference>
<sequence length="779" mass="91820">MQVFLSPQLPPPRRSLGVSCSKLRSLSITLLVLGVLLLTLGIPGLTAGISFGAGLGFSALGGVLVISGLLFLLVRREVPTVRSEEIPRGVSVTPSEEPALEKAQKEPETKKILDRLPKELDQLDTYIQEVFACLERLKDPKYEDRGLLTEAKEKLRVFDVVEKDMMSEFLDIQRVLNEEAYYVEHCQDPLENIAYEIFSSQELRDYYCAGVCGYLPSGDARADRLKRSVKEVMDRFMRVTWKSWEASVMLDHSYGVARELFKKAVGVLEESVYKSLFKSYRDAFYECEKAKIQRDGRFKWLQDTSAHAEQRFRDINGCWEDLKQTIFWVGEHDCMDIETVRKSCMWLDRYADKFILREKEEKMERHELFHATMVRKASGHAYAKAKAAFEKERSNENQRKVKDVEKWLSKGLAEFRNQESRRARERLRELQTLYPEVSVEERVLERQRTKKVNLENLYADIEKKYHHCVREQEHYWKEVENKEAEYRENGEKVLSAEEVSECLQRLEDCLETWSKKLTKAEESVFEMKFDATEKLGNKVLSDVTNRLEILCEDAEEMIFRIEEIEMTLRMVELPLLFMKNTFEKASLQYNSCKEMLAKVEPQCKESPTYRSSQERLERLNQDLQTAYTNCQERLQGFSDLESEVRTCRDHLREQMKHFEVQGLNFINEELLWVGAELFTQARLDLVATVPYMEFYLQYHNIKREKVRSQWMAKTERYREIRQAFQGVMKEDLLAEDTILKEEDYWLLRDDWLLRDERKNRQRRLICNKIAAAQQRVKGF</sequence>
<organism evidence="3">
    <name type="scientific">Chlamydia pneumoniae</name>
    <name type="common">Chlamydophila pneumoniae</name>
    <dbReference type="NCBI Taxonomy" id="83558"/>
    <lineage>
        <taxon>Bacteria</taxon>
        <taxon>Pseudomonadati</taxon>
        <taxon>Chlamydiota</taxon>
        <taxon>Chlamydiia</taxon>
        <taxon>Chlamydiales</taxon>
        <taxon>Chlamydiaceae</taxon>
        <taxon>Chlamydia/Chlamydophila group</taxon>
        <taxon>Chlamydia</taxon>
    </lineage>
</organism>
<accession>A0A0F7XAJ0</accession>
<keyword evidence="1" id="KW-0472">Membrane</keyword>
<keyword evidence="1" id="KW-1133">Transmembrane helix</keyword>
<dbReference type="AlphaFoldDB" id="A0A0F7XAJ0"/>
<dbReference type="InterPro" id="IPR015400">
    <property type="entry name" value="DUF1978_IncA"/>
</dbReference>
<evidence type="ECO:0000313" key="3">
    <source>
        <dbReference type="EMBL" id="CRI47742.1"/>
    </source>
</evidence>
<dbReference type="EMBL" id="LN847012">
    <property type="protein sequence ID" value="CRI47742.1"/>
    <property type="molecule type" value="Genomic_DNA"/>
</dbReference>
<keyword evidence="1" id="KW-0812">Transmembrane</keyword>
<gene>
    <name evidence="3" type="ORF">BN1224_DC9_AC_00020</name>
</gene>
<feature type="domain" description="DUF1978" evidence="2">
    <location>
        <begin position="304"/>
        <end position="542"/>
    </location>
</feature>